<evidence type="ECO:0000256" key="3">
    <source>
        <dbReference type="ARBA" id="ARBA00023002"/>
    </source>
</evidence>
<dbReference type="HOGENOM" id="CLU_009665_4_0_1"/>
<protein>
    <submittedName>
        <fullName evidence="6">Tetracycline resistance protein from transposon</fullName>
    </submittedName>
</protein>
<name>A0A093XUX0_TALMA</name>
<feature type="domain" description="FAD-binding" evidence="5">
    <location>
        <begin position="6"/>
        <end position="172"/>
    </location>
</feature>
<dbReference type="InterPro" id="IPR002938">
    <property type="entry name" value="FAD-bd"/>
</dbReference>
<dbReference type="SUPFAM" id="SSF51905">
    <property type="entry name" value="FAD/NAD(P)-binding domain"/>
    <property type="match status" value="1"/>
</dbReference>
<evidence type="ECO:0000256" key="2">
    <source>
        <dbReference type="ARBA" id="ARBA00022827"/>
    </source>
</evidence>
<dbReference type="PANTHER" id="PTHR46972">
    <property type="entry name" value="MONOOXYGENASE ASQM-RELATED"/>
    <property type="match status" value="1"/>
</dbReference>
<dbReference type="GO" id="GO:0004497">
    <property type="term" value="F:monooxygenase activity"/>
    <property type="evidence" value="ECO:0007669"/>
    <property type="project" value="UniProtKB-KW"/>
</dbReference>
<dbReference type="InterPro" id="IPR036188">
    <property type="entry name" value="FAD/NAD-bd_sf"/>
</dbReference>
<sequence length="264" mass="28998">MTLSQAPIAIIGAGPAGLTFARLLELASIPYVVFEGIESALWADEHSSSGTLDIHKVSGQAALEEAGLVEQFKSIARWGVPVKFVDSQGDVIYATVSGDSIEDKPEIDRKDLPKLLLGSIPASRIRWGSQIERVQADSDGTYSLHFTEGSVESRFRLVVGADGAWSKVRNLLTPTEPKYLGTHFFTTFLKPDNPHYSSLNSMVGDGNYLALNKMRQFFLHYLGDGSYHLAVGMKLPENWNPGPARLHDPSALWQSLLQYVPPRS</sequence>
<keyword evidence="2" id="KW-0274">FAD</keyword>
<evidence type="ECO:0000259" key="5">
    <source>
        <dbReference type="Pfam" id="PF01494"/>
    </source>
</evidence>
<dbReference type="PANTHER" id="PTHR46972:SF1">
    <property type="entry name" value="FAD DEPENDENT OXIDOREDUCTASE DOMAIN-CONTAINING PROTEIN"/>
    <property type="match status" value="1"/>
</dbReference>
<accession>A0A093XUX0</accession>
<evidence type="ECO:0000313" key="6">
    <source>
        <dbReference type="EMBL" id="KFX49033.1"/>
    </source>
</evidence>
<dbReference type="EMBL" id="JPOX01000010">
    <property type="protein sequence ID" value="KFX49033.1"/>
    <property type="molecule type" value="Genomic_DNA"/>
</dbReference>
<dbReference type="Pfam" id="PF01494">
    <property type="entry name" value="FAD_binding_3"/>
    <property type="match status" value="1"/>
</dbReference>
<proteinExistence type="predicted"/>
<keyword evidence="1" id="KW-0285">Flavoprotein</keyword>
<reference evidence="6" key="1">
    <citation type="journal article" date="2014" name="PLoS Genet.">
        <title>Signature Gene Expression Reveals Novel Clues to the Molecular Mechanisms of Dimorphic Transition in Penicillium marneffei.</title>
        <authorList>
            <person name="Yang E."/>
            <person name="Wang G."/>
            <person name="Cai J."/>
            <person name="Woo P.C."/>
            <person name="Lau S.K."/>
            <person name="Yuen K.-Y."/>
            <person name="Chow W.-N."/>
            <person name="Lin X."/>
        </authorList>
    </citation>
    <scope>NUCLEOTIDE SEQUENCE [LARGE SCALE GENOMIC DNA]</scope>
    <source>
        <strain evidence="6">PM1</strain>
    </source>
</reference>
<keyword evidence="3" id="KW-0560">Oxidoreductase</keyword>
<dbReference type="Gene3D" id="3.50.50.60">
    <property type="entry name" value="FAD/NAD(P)-binding domain"/>
    <property type="match status" value="1"/>
</dbReference>
<dbReference type="eggNOG" id="KOG2614">
    <property type="taxonomic scope" value="Eukaryota"/>
</dbReference>
<dbReference type="GO" id="GO:0071949">
    <property type="term" value="F:FAD binding"/>
    <property type="evidence" value="ECO:0007669"/>
    <property type="project" value="InterPro"/>
</dbReference>
<gene>
    <name evidence="6" type="ORF">GQ26_0100790</name>
</gene>
<keyword evidence="4" id="KW-0503">Monooxygenase</keyword>
<evidence type="ECO:0000256" key="1">
    <source>
        <dbReference type="ARBA" id="ARBA00022630"/>
    </source>
</evidence>
<organism evidence="6">
    <name type="scientific">Talaromyces marneffei PM1</name>
    <dbReference type="NCBI Taxonomy" id="1077442"/>
    <lineage>
        <taxon>Eukaryota</taxon>
        <taxon>Fungi</taxon>
        <taxon>Dikarya</taxon>
        <taxon>Ascomycota</taxon>
        <taxon>Pezizomycotina</taxon>
        <taxon>Eurotiomycetes</taxon>
        <taxon>Eurotiomycetidae</taxon>
        <taxon>Eurotiales</taxon>
        <taxon>Trichocomaceae</taxon>
        <taxon>Talaromyces</taxon>
        <taxon>Talaromyces sect. Talaromyces</taxon>
    </lineage>
</organism>
<comment type="caution">
    <text evidence="6">The sequence shown here is derived from an EMBL/GenBank/DDBJ whole genome shotgun (WGS) entry which is preliminary data.</text>
</comment>
<evidence type="ECO:0000256" key="4">
    <source>
        <dbReference type="ARBA" id="ARBA00023033"/>
    </source>
</evidence>
<dbReference type="PRINTS" id="PR00420">
    <property type="entry name" value="RNGMNOXGNASE"/>
</dbReference>
<dbReference type="AlphaFoldDB" id="A0A093XUX0"/>